<feature type="transmembrane region" description="Helical" evidence="6">
    <location>
        <begin position="134"/>
        <end position="151"/>
    </location>
</feature>
<comment type="caution">
    <text evidence="8">The sequence shown here is derived from an EMBL/GenBank/DDBJ whole genome shotgun (WGS) entry which is preliminary data.</text>
</comment>
<dbReference type="PANTHER" id="PTHR37422">
    <property type="entry name" value="TEICHURONIC ACID BIOSYNTHESIS PROTEIN TUAE"/>
    <property type="match status" value="1"/>
</dbReference>
<name>W9GD72_9MICO</name>
<comment type="subcellular location">
    <subcellularLocation>
        <location evidence="1">Membrane</location>
        <topology evidence="1">Multi-pass membrane protein</topology>
    </subcellularLocation>
</comment>
<feature type="transmembrane region" description="Helical" evidence="6">
    <location>
        <begin position="107"/>
        <end position="128"/>
    </location>
</feature>
<reference evidence="8 9" key="1">
    <citation type="submission" date="2013-08" db="EMBL/GenBank/DDBJ databases">
        <title>Intrasporangium oryzae NRRL B-24470.</title>
        <authorList>
            <person name="Liu H."/>
            <person name="Wang G."/>
        </authorList>
    </citation>
    <scope>NUCLEOTIDE SEQUENCE [LARGE SCALE GENOMIC DNA]</scope>
    <source>
        <strain evidence="8 9">NRRL B-24470</strain>
    </source>
</reference>
<dbReference type="InterPro" id="IPR007016">
    <property type="entry name" value="O-antigen_ligase-rel_domated"/>
</dbReference>
<evidence type="ECO:0000259" key="7">
    <source>
        <dbReference type="Pfam" id="PF04932"/>
    </source>
</evidence>
<dbReference type="RefSeq" id="WP_051510128.1">
    <property type="nucleotide sequence ID" value="NZ_AWSA01000007.1"/>
</dbReference>
<feature type="transmembrane region" description="Helical" evidence="6">
    <location>
        <begin position="396"/>
        <end position="418"/>
    </location>
</feature>
<accession>W9GD72</accession>
<dbReference type="AlphaFoldDB" id="W9GD72"/>
<dbReference type="PANTHER" id="PTHR37422:SF13">
    <property type="entry name" value="LIPOPOLYSACCHARIDE BIOSYNTHESIS PROTEIN PA4999-RELATED"/>
    <property type="match status" value="1"/>
</dbReference>
<evidence type="ECO:0000256" key="3">
    <source>
        <dbReference type="ARBA" id="ARBA00022989"/>
    </source>
</evidence>
<evidence type="ECO:0000256" key="1">
    <source>
        <dbReference type="ARBA" id="ARBA00004141"/>
    </source>
</evidence>
<feature type="transmembrane region" description="Helical" evidence="6">
    <location>
        <begin position="351"/>
        <end position="370"/>
    </location>
</feature>
<gene>
    <name evidence="8" type="ORF">N865_03040</name>
</gene>
<feature type="compositionally biased region" description="Pro residues" evidence="5">
    <location>
        <begin position="468"/>
        <end position="480"/>
    </location>
</feature>
<evidence type="ECO:0000313" key="9">
    <source>
        <dbReference type="Proteomes" id="UP000019489"/>
    </source>
</evidence>
<dbReference type="OrthoDB" id="3837781at2"/>
<sequence length="491" mass="52560">MTRTETFRRVVWVAAAVVAAVFLYAVGQQAAERPLIAVVAAVAILALGIIAAEPTALAVLALPIILVTARVGGGGVDLTVSDAMLAAALFPAILVAIGGISREMRTVLWLASLYQLASLFTVVQNPYVANVVEWFHAGVLVIGALLVGWAVGRRGVAPIGLTLLLLAGLLISVSTIVQAAFQYAHGEFGPVYTSFPWGMHKNAVGSLTAILAVVAYVHPPWMRWRRGWALLAFWVLVVALLTTQSRQGWLGLGAAIFVIVMRRSHGVRRRSRAILLAVIPIFLGVTVMVRDQVRSGNEFNSLFTRVTWLQDALNVWSTEPWVGVGLRWWYTDRFPVAFQPPNAEIETMTSTGIIGLAAFLVLMIGSWVVARRLDPVYGLVAEAVLVARMVQSQFDLFWVSMAVSLPFAILGICLGAAARHDATVAEESRAARLTEGAAPHSSDDSVSTAGPDPGAAQSAPRVRSLRVLPPPYPSPHPSHYPAPSRAGGPTA</sequence>
<organism evidence="8 9">
    <name type="scientific">Intrasporangium oryzae NRRL B-24470</name>
    <dbReference type="NCBI Taxonomy" id="1386089"/>
    <lineage>
        <taxon>Bacteria</taxon>
        <taxon>Bacillati</taxon>
        <taxon>Actinomycetota</taxon>
        <taxon>Actinomycetes</taxon>
        <taxon>Micrococcales</taxon>
        <taxon>Intrasporangiaceae</taxon>
        <taxon>Intrasporangium</taxon>
    </lineage>
</organism>
<feature type="transmembrane region" description="Helical" evidence="6">
    <location>
        <begin position="274"/>
        <end position="293"/>
    </location>
</feature>
<feature type="transmembrane region" description="Helical" evidence="6">
    <location>
        <begin position="197"/>
        <end position="217"/>
    </location>
</feature>
<dbReference type="PATRIC" id="fig|1386089.3.peg.879"/>
<protein>
    <recommendedName>
        <fullName evidence="7">O-antigen ligase-related domain-containing protein</fullName>
    </recommendedName>
</protein>
<proteinExistence type="predicted"/>
<keyword evidence="2 6" id="KW-0812">Transmembrane</keyword>
<evidence type="ECO:0000256" key="4">
    <source>
        <dbReference type="ARBA" id="ARBA00023136"/>
    </source>
</evidence>
<dbReference type="Pfam" id="PF04932">
    <property type="entry name" value="Wzy_C"/>
    <property type="match status" value="1"/>
</dbReference>
<keyword evidence="3 6" id="KW-1133">Transmembrane helix</keyword>
<dbReference type="EMBL" id="AWSA01000007">
    <property type="protein sequence ID" value="EWT02783.1"/>
    <property type="molecule type" value="Genomic_DNA"/>
</dbReference>
<dbReference type="eggNOG" id="COG3307">
    <property type="taxonomic scope" value="Bacteria"/>
</dbReference>
<feature type="transmembrane region" description="Helical" evidence="6">
    <location>
        <begin position="224"/>
        <end position="241"/>
    </location>
</feature>
<dbReference type="GO" id="GO:0016020">
    <property type="term" value="C:membrane"/>
    <property type="evidence" value="ECO:0007669"/>
    <property type="project" value="UniProtKB-SubCell"/>
</dbReference>
<dbReference type="Proteomes" id="UP000019489">
    <property type="component" value="Unassembled WGS sequence"/>
</dbReference>
<feature type="transmembrane region" description="Helical" evidence="6">
    <location>
        <begin position="38"/>
        <end position="66"/>
    </location>
</feature>
<feature type="domain" description="O-antigen ligase-related" evidence="7">
    <location>
        <begin position="231"/>
        <end position="359"/>
    </location>
</feature>
<dbReference type="InterPro" id="IPR051533">
    <property type="entry name" value="WaaL-like"/>
</dbReference>
<feature type="transmembrane region" description="Helical" evidence="6">
    <location>
        <begin position="163"/>
        <end position="185"/>
    </location>
</feature>
<dbReference type="STRING" id="1386089.N865_03040"/>
<evidence type="ECO:0000256" key="5">
    <source>
        <dbReference type="SAM" id="MobiDB-lite"/>
    </source>
</evidence>
<keyword evidence="9" id="KW-1185">Reference proteome</keyword>
<evidence type="ECO:0000256" key="2">
    <source>
        <dbReference type="ARBA" id="ARBA00022692"/>
    </source>
</evidence>
<feature type="region of interest" description="Disordered" evidence="5">
    <location>
        <begin position="430"/>
        <end position="491"/>
    </location>
</feature>
<keyword evidence="4 6" id="KW-0472">Membrane</keyword>
<evidence type="ECO:0000256" key="6">
    <source>
        <dbReference type="SAM" id="Phobius"/>
    </source>
</evidence>
<feature type="transmembrane region" description="Helical" evidence="6">
    <location>
        <begin position="78"/>
        <end position="100"/>
    </location>
</feature>
<feature type="transmembrane region" description="Helical" evidence="6">
    <location>
        <begin position="6"/>
        <end position="26"/>
    </location>
</feature>
<feature type="transmembrane region" description="Helical" evidence="6">
    <location>
        <begin position="247"/>
        <end position="262"/>
    </location>
</feature>
<evidence type="ECO:0000313" key="8">
    <source>
        <dbReference type="EMBL" id="EWT02783.1"/>
    </source>
</evidence>